<dbReference type="Proteomes" id="UP000789396">
    <property type="component" value="Unassembled WGS sequence"/>
</dbReference>
<evidence type="ECO:0000256" key="1">
    <source>
        <dbReference type="SAM" id="MobiDB-lite"/>
    </source>
</evidence>
<gene>
    <name evidence="2" type="ORF">RFULGI_LOCUS9055</name>
</gene>
<feature type="compositionally biased region" description="Polar residues" evidence="1">
    <location>
        <begin position="1"/>
        <end position="15"/>
    </location>
</feature>
<proteinExistence type="predicted"/>
<evidence type="ECO:0000313" key="3">
    <source>
        <dbReference type="Proteomes" id="UP000789396"/>
    </source>
</evidence>
<accession>A0A9N9HD67</accession>
<name>A0A9N9HD67_9GLOM</name>
<evidence type="ECO:0000313" key="2">
    <source>
        <dbReference type="EMBL" id="CAG8666550.1"/>
    </source>
</evidence>
<sequence>MELTNPSVDSISTVETVEEKEECQPYTILENNDESKLKLSFHIHLDSITDDSYSHRKSKSYTSREIATGTGSTVEGVVKQHNLERKPSPQQDLQFDFNRFLQQMANPSATNIARYVKK</sequence>
<feature type="region of interest" description="Disordered" evidence="1">
    <location>
        <begin position="1"/>
        <end position="22"/>
    </location>
</feature>
<organism evidence="2 3">
    <name type="scientific">Racocetra fulgida</name>
    <dbReference type="NCBI Taxonomy" id="60492"/>
    <lineage>
        <taxon>Eukaryota</taxon>
        <taxon>Fungi</taxon>
        <taxon>Fungi incertae sedis</taxon>
        <taxon>Mucoromycota</taxon>
        <taxon>Glomeromycotina</taxon>
        <taxon>Glomeromycetes</taxon>
        <taxon>Diversisporales</taxon>
        <taxon>Gigasporaceae</taxon>
        <taxon>Racocetra</taxon>
    </lineage>
</organism>
<dbReference type="EMBL" id="CAJVPZ010015497">
    <property type="protein sequence ID" value="CAG8666550.1"/>
    <property type="molecule type" value="Genomic_DNA"/>
</dbReference>
<reference evidence="2" key="1">
    <citation type="submission" date="2021-06" db="EMBL/GenBank/DDBJ databases">
        <authorList>
            <person name="Kallberg Y."/>
            <person name="Tangrot J."/>
            <person name="Rosling A."/>
        </authorList>
    </citation>
    <scope>NUCLEOTIDE SEQUENCE</scope>
    <source>
        <strain evidence="2">IN212</strain>
    </source>
</reference>
<dbReference type="AlphaFoldDB" id="A0A9N9HD67"/>
<comment type="caution">
    <text evidence="2">The sequence shown here is derived from an EMBL/GenBank/DDBJ whole genome shotgun (WGS) entry which is preliminary data.</text>
</comment>
<protein>
    <submittedName>
        <fullName evidence="2">3556_t:CDS:1</fullName>
    </submittedName>
</protein>
<keyword evidence="3" id="KW-1185">Reference proteome</keyword>